<evidence type="ECO:0000313" key="4">
    <source>
        <dbReference type="Proteomes" id="UP001501736"/>
    </source>
</evidence>
<dbReference type="EMBL" id="BAAAYG010000005">
    <property type="protein sequence ID" value="GAA3284165.1"/>
    <property type="molecule type" value="Genomic_DNA"/>
</dbReference>
<feature type="compositionally biased region" description="Acidic residues" evidence="1">
    <location>
        <begin position="118"/>
        <end position="140"/>
    </location>
</feature>
<feature type="region of interest" description="Disordered" evidence="1">
    <location>
        <begin position="1"/>
        <end position="178"/>
    </location>
</feature>
<dbReference type="SUPFAM" id="SSF55073">
    <property type="entry name" value="Nucleotide cyclase"/>
    <property type="match status" value="1"/>
</dbReference>
<dbReference type="Proteomes" id="UP001501736">
    <property type="component" value="Unassembled WGS sequence"/>
</dbReference>
<dbReference type="PROSITE" id="PS50125">
    <property type="entry name" value="GUANYLATE_CYCLASE_2"/>
    <property type="match status" value="1"/>
</dbReference>
<dbReference type="CDD" id="cd07302">
    <property type="entry name" value="CHD"/>
    <property type="match status" value="1"/>
</dbReference>
<sequence length="529" mass="56221">MSDSSPGTSSDSVDASADDPARMPSGAGDRAPEYLAGETGEVPGPWEGSGGYAPEQLAAAREDWSDFPSPRSRPAGSPGGPSLGTGEIALPRPPRRRDAAPAAATPEDPGAHSLLDPVDADTPEEAAEEPVEEPAEEGAEESAAQPAGEESAAGGSDGDASDDDADRAPETAAIPIPTLEQRSWHARIRDLERRLLGAERTLTYRQMAREMGVSTHSARKLWRALGFPNLDDDVKAFTHTDVEALATMIDLVREGHLNEETAISLTRSIGQMTDRMVVWQIEALVEDKIANEQLSDATARSQVVETLPELIEPIQRLMGYAWRRQLSAALQRLTVRVESGLAATARGRDGSEDDSPLPLARAVGFADLVSYTSLSRTMSERTLAQTVQRFESKCAEIISIGGGRLVKTVGDEVLYNAETPEAGAEIALALAETIAADDVLPQARVSVVWGRVLSRMGDIYGPTVNLAARLTALADPGTVLVDSVTARALEPDDDYLMVPQPPRMVRGFGEVTPHMLLRSGGTGIVLDGG</sequence>
<feature type="domain" description="Guanylate cyclase" evidence="2">
    <location>
        <begin position="362"/>
        <end position="471"/>
    </location>
</feature>
<feature type="compositionally biased region" description="Low complexity" evidence="1">
    <location>
        <begin position="141"/>
        <end position="154"/>
    </location>
</feature>
<dbReference type="Pfam" id="PF00211">
    <property type="entry name" value="Guanylate_cyc"/>
    <property type="match status" value="1"/>
</dbReference>
<dbReference type="RefSeq" id="WP_425574556.1">
    <property type="nucleotide sequence ID" value="NZ_BAAAYG010000005.1"/>
</dbReference>
<dbReference type="InterPro" id="IPR029787">
    <property type="entry name" value="Nucleotide_cyclase"/>
</dbReference>
<dbReference type="Gene3D" id="3.30.70.1230">
    <property type="entry name" value="Nucleotide cyclase"/>
    <property type="match status" value="1"/>
</dbReference>
<organism evidence="3 4">
    <name type="scientific">Nesterenkonia halobia</name>
    <dbReference type="NCBI Taxonomy" id="37922"/>
    <lineage>
        <taxon>Bacteria</taxon>
        <taxon>Bacillati</taxon>
        <taxon>Actinomycetota</taxon>
        <taxon>Actinomycetes</taxon>
        <taxon>Micrococcales</taxon>
        <taxon>Micrococcaceae</taxon>
        <taxon>Nesterenkonia</taxon>
    </lineage>
</organism>
<accession>A0ABP6RE40</accession>
<reference evidence="4" key="1">
    <citation type="journal article" date="2019" name="Int. J. Syst. Evol. Microbiol.">
        <title>The Global Catalogue of Microorganisms (GCM) 10K type strain sequencing project: providing services to taxonomists for standard genome sequencing and annotation.</title>
        <authorList>
            <consortium name="The Broad Institute Genomics Platform"/>
            <consortium name="The Broad Institute Genome Sequencing Center for Infectious Disease"/>
            <person name="Wu L."/>
            <person name="Ma J."/>
        </authorList>
    </citation>
    <scope>NUCLEOTIDE SEQUENCE [LARGE SCALE GENOMIC DNA]</scope>
    <source>
        <strain evidence="4">JCM 11483</strain>
    </source>
</reference>
<evidence type="ECO:0000256" key="1">
    <source>
        <dbReference type="SAM" id="MobiDB-lite"/>
    </source>
</evidence>
<comment type="caution">
    <text evidence="3">The sequence shown here is derived from an EMBL/GenBank/DDBJ whole genome shotgun (WGS) entry which is preliminary data.</text>
</comment>
<evidence type="ECO:0000259" key="2">
    <source>
        <dbReference type="PROSITE" id="PS50125"/>
    </source>
</evidence>
<evidence type="ECO:0000313" key="3">
    <source>
        <dbReference type="EMBL" id="GAA3284165.1"/>
    </source>
</evidence>
<dbReference type="Pfam" id="PF16701">
    <property type="entry name" value="Ad_Cy_reg"/>
    <property type="match status" value="1"/>
</dbReference>
<proteinExistence type="predicted"/>
<keyword evidence="4" id="KW-1185">Reference proteome</keyword>
<dbReference type="InterPro" id="IPR032026">
    <property type="entry name" value="Ad_Cy_reg"/>
</dbReference>
<name>A0ABP6RE40_9MICC</name>
<dbReference type="InterPro" id="IPR001054">
    <property type="entry name" value="A/G_cyclase"/>
</dbReference>
<feature type="compositionally biased region" description="Low complexity" evidence="1">
    <location>
        <begin position="1"/>
        <end position="15"/>
    </location>
</feature>
<protein>
    <recommendedName>
        <fullName evidence="2">Guanylate cyclase domain-containing protein</fullName>
    </recommendedName>
</protein>
<dbReference type="SMART" id="SM00044">
    <property type="entry name" value="CYCc"/>
    <property type="match status" value="1"/>
</dbReference>
<gene>
    <name evidence="3" type="ORF">GCM10020260_14170</name>
</gene>